<accession>A0A2G8RWW7</accession>
<gene>
    <name evidence="1" type="ORF">GSI_11765</name>
</gene>
<keyword evidence="2" id="KW-1185">Reference proteome</keyword>
<sequence length="824" mass="94904">MCKACWAMNACPEMAYMLKRYDTECAFLAHLNVNPKTVRIVKHESRYMLSPDIQKAWHALETSLMVISTALLSAAFPSPEAKFSVDSPFWPLPSERGYRHLHKDEYSARKAAALSRDACALLVARCTLAIALVTTDPKANPPQWYTLLADKGVPLAWIDMLRDSVVADLSPGLRVGAFIRLAGQPRTAWINHVPCMIRANLPVYLAWWPGPQHADVLQVLREFPFLQAYVPTDPDPYIVPVHLHLQSQTFFRWPPRPDPLSLIPIVEAPLPIPCGQRQHPGESFFDFLARRDRLHAEKERSETTEHQTARLEREKQAALYARPSRRTGVFLWKTVGEVDGNLPHEYLGLDYRSYVDPRAVGELWDMYPNSQKRYDAWSNEWDICVQLAPDDEVVDPQDHLYEYEPPMSQELPMLLSTTIGHHVFEDDLHRFYEGDQDPDRLALTHGWCPRFERAHDLTYFRYGLIQAIAEGSAINYREYNALQVQKIFGMTETEINPADIGLVQPLSALVTSMLSDRERPRAPGLIWDLNPSSDLYLRSRKQSRPYLRIERVVFNRVTQYCVRYEFPDEVNTRWWDLLVDAATALELYRRKSITCSMEAVEFLVDRGIPCHTIYKPDPRRVPRLLLPAQTVLGWRPTDFAPTAWDYLEYECRVHALVSQPKGRAALLRGGIVWRLAVEVLGGDWRELPLAGPSEDIYDYGQAFVPERGDNYYDDALSSDELDVICGVYKVYTTNWHFSQTQDFSWWPKADTWEKSDLNKGYWTPYCEQWFQERLDRIRNNATSPRTAKKWSDGLKRIKVSGPFHTAIQDASAQFLAQEFGVPAL</sequence>
<dbReference type="AlphaFoldDB" id="A0A2G8RWW7"/>
<evidence type="ECO:0000313" key="2">
    <source>
        <dbReference type="Proteomes" id="UP000230002"/>
    </source>
</evidence>
<dbReference type="Proteomes" id="UP000230002">
    <property type="component" value="Unassembled WGS sequence"/>
</dbReference>
<name>A0A2G8RWW7_9APHY</name>
<reference evidence="1 2" key="1">
    <citation type="journal article" date="2015" name="Sci. Rep.">
        <title>Chromosome-level genome map provides insights into diverse defense mechanisms in the medicinal fungus Ganoderma sinense.</title>
        <authorList>
            <person name="Zhu Y."/>
            <person name="Xu J."/>
            <person name="Sun C."/>
            <person name="Zhou S."/>
            <person name="Xu H."/>
            <person name="Nelson D.R."/>
            <person name="Qian J."/>
            <person name="Song J."/>
            <person name="Luo H."/>
            <person name="Xiang L."/>
            <person name="Li Y."/>
            <person name="Xu Z."/>
            <person name="Ji A."/>
            <person name="Wang L."/>
            <person name="Lu S."/>
            <person name="Hayward A."/>
            <person name="Sun W."/>
            <person name="Li X."/>
            <person name="Schwartz D.C."/>
            <person name="Wang Y."/>
            <person name="Chen S."/>
        </authorList>
    </citation>
    <scope>NUCLEOTIDE SEQUENCE [LARGE SCALE GENOMIC DNA]</scope>
    <source>
        <strain evidence="1 2">ZZ0214-1</strain>
    </source>
</reference>
<evidence type="ECO:0000313" key="1">
    <source>
        <dbReference type="EMBL" id="PIL26011.1"/>
    </source>
</evidence>
<protein>
    <submittedName>
        <fullName evidence="1">Uncharacterized protein</fullName>
    </submittedName>
</protein>
<dbReference type="OrthoDB" id="2658589at2759"/>
<dbReference type="EMBL" id="AYKW01000045">
    <property type="protein sequence ID" value="PIL26011.1"/>
    <property type="molecule type" value="Genomic_DNA"/>
</dbReference>
<comment type="caution">
    <text evidence="1">The sequence shown here is derived from an EMBL/GenBank/DDBJ whole genome shotgun (WGS) entry which is preliminary data.</text>
</comment>
<organism evidence="1 2">
    <name type="scientific">Ganoderma sinense ZZ0214-1</name>
    <dbReference type="NCBI Taxonomy" id="1077348"/>
    <lineage>
        <taxon>Eukaryota</taxon>
        <taxon>Fungi</taxon>
        <taxon>Dikarya</taxon>
        <taxon>Basidiomycota</taxon>
        <taxon>Agaricomycotina</taxon>
        <taxon>Agaricomycetes</taxon>
        <taxon>Polyporales</taxon>
        <taxon>Polyporaceae</taxon>
        <taxon>Ganoderma</taxon>
    </lineage>
</organism>
<proteinExistence type="predicted"/>